<evidence type="ECO:0000313" key="2">
    <source>
        <dbReference type="Proteomes" id="UP000095300"/>
    </source>
</evidence>
<dbReference type="PANTHER" id="PTHR20898:SF0">
    <property type="entry name" value="DAEDALUS ON 3-RELATED"/>
    <property type="match status" value="1"/>
</dbReference>
<keyword evidence="2" id="KW-1185">Reference proteome</keyword>
<reference evidence="1" key="1">
    <citation type="submission" date="2020-05" db="UniProtKB">
        <authorList>
            <consortium name="EnsemblMetazoa"/>
        </authorList>
    </citation>
    <scope>IDENTIFICATION</scope>
    <source>
        <strain evidence="1">USDA</strain>
    </source>
</reference>
<dbReference type="PANTHER" id="PTHR20898">
    <property type="entry name" value="DAEDALUS ON 3-RELATED-RELATED"/>
    <property type="match status" value="1"/>
</dbReference>
<dbReference type="AlphaFoldDB" id="A0A1I8P0L9"/>
<accession>A0A1I8P0L9</accession>
<dbReference type="InterPro" id="IPR010512">
    <property type="entry name" value="DUF1091"/>
</dbReference>
<name>A0A1I8P0L9_STOCA</name>
<dbReference type="Proteomes" id="UP000095300">
    <property type="component" value="Unassembled WGS sequence"/>
</dbReference>
<dbReference type="SMART" id="SM00697">
    <property type="entry name" value="DM8"/>
    <property type="match status" value="1"/>
</dbReference>
<protein>
    <submittedName>
        <fullName evidence="1">Uncharacterized protein</fullName>
    </submittedName>
</protein>
<proteinExistence type="predicted"/>
<dbReference type="VEuPathDB" id="VectorBase:SCAU003726"/>
<gene>
    <name evidence="1" type="primary">106088984</name>
</gene>
<dbReference type="OrthoDB" id="7727171at2759"/>
<sequence>MATMFGDYNDREEDAVDDDDDYVGSIDIGVECEEFDKSFASFKKCYLKALARDVIALHLHVQLHELPINNITTNAQLFQKGNGYRPFLYNTTMNLCEFFKHPKRFMFWKIIYDNFKPYSNVNHTCPYDHDIIIDNITLNAEMMRLVPFPENDYMIQLQFAAYNVYRAKVKVYARIF</sequence>
<organism evidence="1 2">
    <name type="scientific">Stomoxys calcitrans</name>
    <name type="common">Stable fly</name>
    <name type="synonym">Conops calcitrans</name>
    <dbReference type="NCBI Taxonomy" id="35570"/>
    <lineage>
        <taxon>Eukaryota</taxon>
        <taxon>Metazoa</taxon>
        <taxon>Ecdysozoa</taxon>
        <taxon>Arthropoda</taxon>
        <taxon>Hexapoda</taxon>
        <taxon>Insecta</taxon>
        <taxon>Pterygota</taxon>
        <taxon>Neoptera</taxon>
        <taxon>Endopterygota</taxon>
        <taxon>Diptera</taxon>
        <taxon>Brachycera</taxon>
        <taxon>Muscomorpha</taxon>
        <taxon>Muscoidea</taxon>
        <taxon>Muscidae</taxon>
        <taxon>Stomoxys</taxon>
    </lineage>
</organism>
<dbReference type="EnsemblMetazoa" id="SCAU003726-RA">
    <property type="protein sequence ID" value="SCAU003726-PA"/>
    <property type="gene ID" value="SCAU003726"/>
</dbReference>
<dbReference type="Pfam" id="PF06477">
    <property type="entry name" value="DUF1091"/>
    <property type="match status" value="1"/>
</dbReference>
<evidence type="ECO:0000313" key="1">
    <source>
        <dbReference type="EnsemblMetazoa" id="SCAU003726-PA"/>
    </source>
</evidence>